<feature type="chain" id="PRO_5036781416" description="Ig-like domain-containing protein" evidence="6">
    <location>
        <begin position="25"/>
        <end position="404"/>
    </location>
</feature>
<feature type="region of interest" description="Disordered" evidence="4">
    <location>
        <begin position="254"/>
        <end position="274"/>
    </location>
</feature>
<comment type="subcellular location">
    <subcellularLocation>
        <location evidence="1">Membrane</location>
        <topology evidence="1">Single-pass membrane protein</topology>
    </subcellularLocation>
</comment>
<name>A0A913Z9K4_PATMI</name>
<dbReference type="AlphaFoldDB" id="A0A913Z9K4"/>
<feature type="signal peptide" evidence="6">
    <location>
        <begin position="1"/>
        <end position="24"/>
    </location>
</feature>
<keyword evidence="2 5" id="KW-0472">Membrane</keyword>
<keyword evidence="5" id="KW-1133">Transmembrane helix</keyword>
<dbReference type="RefSeq" id="XP_038047691.1">
    <property type="nucleotide sequence ID" value="XM_038191763.1"/>
</dbReference>
<evidence type="ECO:0000256" key="5">
    <source>
        <dbReference type="SAM" id="Phobius"/>
    </source>
</evidence>
<dbReference type="InterPro" id="IPR013162">
    <property type="entry name" value="CD80_C2-set"/>
</dbReference>
<dbReference type="GO" id="GO:0016020">
    <property type="term" value="C:membrane"/>
    <property type="evidence" value="ECO:0007669"/>
    <property type="project" value="UniProtKB-SubCell"/>
</dbReference>
<dbReference type="PROSITE" id="PS50835">
    <property type="entry name" value="IG_LIKE"/>
    <property type="match status" value="2"/>
</dbReference>
<organism evidence="8 9">
    <name type="scientific">Patiria miniata</name>
    <name type="common">Bat star</name>
    <name type="synonym">Asterina miniata</name>
    <dbReference type="NCBI Taxonomy" id="46514"/>
    <lineage>
        <taxon>Eukaryota</taxon>
        <taxon>Metazoa</taxon>
        <taxon>Echinodermata</taxon>
        <taxon>Eleutherozoa</taxon>
        <taxon>Asterozoa</taxon>
        <taxon>Asteroidea</taxon>
        <taxon>Valvatacea</taxon>
        <taxon>Valvatida</taxon>
        <taxon>Asterinidae</taxon>
        <taxon>Patiria</taxon>
    </lineage>
</organism>
<dbReference type="InterPro" id="IPR007110">
    <property type="entry name" value="Ig-like_dom"/>
</dbReference>
<sequence length="404" mass="43636">MCTFWVISPSVLWGLLLCLTAVEAQPRIEIAPQTTTVVAGRTAILHCKVVNKGMYTVNWIKHHGVTSRSAGELGCSTERGEPAARLNWTLDGAELPVKLTESTPGFIELNFARNVTVADDGRSFICTLTHELLPEPRMCEVGPLDVVYPPVETTISATPLVPKEGGTLFLICGATANPMSDISYTWYITPPSPEIGESQASRVDRPGATGNLWVLRDVAYEDEGTVVVCEARNGLGALNASFAIDVFKKTTPPPRPTPPIVVPTKAPPPATPEPKSGSLITAPYVIILILIAAALLLLTIALVIFVVKRKKRPTQAVITVTDLDNIHADVHSLASFGGISRTGTPYLDRVDYELNRSRSHSRDMFDSVSLDSASALVNINRSHSRDSPTHRKYSVDSLGKTPPS</sequence>
<dbReference type="Pfam" id="PF08205">
    <property type="entry name" value="C2-set_2"/>
    <property type="match status" value="1"/>
</dbReference>
<feature type="region of interest" description="Disordered" evidence="4">
    <location>
        <begin position="382"/>
        <end position="404"/>
    </location>
</feature>
<dbReference type="PANTHER" id="PTHR45889">
    <property type="entry name" value="IG-LIKE DOMAIN-CONTAINING PROTEIN"/>
    <property type="match status" value="1"/>
</dbReference>
<evidence type="ECO:0000256" key="4">
    <source>
        <dbReference type="SAM" id="MobiDB-lite"/>
    </source>
</evidence>
<dbReference type="SUPFAM" id="SSF48726">
    <property type="entry name" value="Immunoglobulin"/>
    <property type="match status" value="2"/>
</dbReference>
<dbReference type="OrthoDB" id="190835at2759"/>
<dbReference type="SMART" id="SM00409">
    <property type="entry name" value="IG"/>
    <property type="match status" value="2"/>
</dbReference>
<accession>A0A913Z9K4</accession>
<evidence type="ECO:0000256" key="1">
    <source>
        <dbReference type="ARBA" id="ARBA00004167"/>
    </source>
</evidence>
<evidence type="ECO:0000313" key="9">
    <source>
        <dbReference type="Proteomes" id="UP000887568"/>
    </source>
</evidence>
<proteinExistence type="predicted"/>
<evidence type="ECO:0000256" key="6">
    <source>
        <dbReference type="SAM" id="SignalP"/>
    </source>
</evidence>
<keyword evidence="6" id="KW-0732">Signal</keyword>
<evidence type="ECO:0000313" key="8">
    <source>
        <dbReference type="EnsemblMetazoa" id="XP_038047691.1"/>
    </source>
</evidence>
<keyword evidence="9" id="KW-1185">Reference proteome</keyword>
<reference evidence="8" key="1">
    <citation type="submission" date="2022-11" db="UniProtKB">
        <authorList>
            <consortium name="EnsemblMetazoa"/>
        </authorList>
    </citation>
    <scope>IDENTIFICATION</scope>
</reference>
<feature type="transmembrane region" description="Helical" evidence="5">
    <location>
        <begin position="284"/>
        <end position="307"/>
    </location>
</feature>
<feature type="compositionally biased region" description="Pro residues" evidence="4">
    <location>
        <begin position="254"/>
        <end position="272"/>
    </location>
</feature>
<dbReference type="InterPro" id="IPR036179">
    <property type="entry name" value="Ig-like_dom_sf"/>
</dbReference>
<dbReference type="InterPro" id="IPR013783">
    <property type="entry name" value="Ig-like_fold"/>
</dbReference>
<keyword evidence="3" id="KW-1015">Disulfide bond</keyword>
<dbReference type="EnsemblMetazoa" id="XM_038191763.1">
    <property type="protein sequence ID" value="XP_038047691.1"/>
    <property type="gene ID" value="LOC119721806"/>
</dbReference>
<keyword evidence="5" id="KW-0812">Transmembrane</keyword>
<dbReference type="GeneID" id="119721806"/>
<dbReference type="Gene3D" id="2.60.40.10">
    <property type="entry name" value="Immunoglobulins"/>
    <property type="match status" value="2"/>
</dbReference>
<evidence type="ECO:0000259" key="7">
    <source>
        <dbReference type="PROSITE" id="PS50835"/>
    </source>
</evidence>
<dbReference type="PANTHER" id="PTHR45889:SF8">
    <property type="entry name" value="IG-LIKE DOMAIN-CONTAINING PROTEIN"/>
    <property type="match status" value="1"/>
</dbReference>
<dbReference type="InterPro" id="IPR003599">
    <property type="entry name" value="Ig_sub"/>
</dbReference>
<feature type="domain" description="Ig-like" evidence="7">
    <location>
        <begin position="26"/>
        <end position="130"/>
    </location>
</feature>
<protein>
    <recommendedName>
        <fullName evidence="7">Ig-like domain-containing protein</fullName>
    </recommendedName>
</protein>
<feature type="domain" description="Ig-like" evidence="7">
    <location>
        <begin position="149"/>
        <end position="245"/>
    </location>
</feature>
<evidence type="ECO:0000256" key="2">
    <source>
        <dbReference type="ARBA" id="ARBA00023136"/>
    </source>
</evidence>
<evidence type="ECO:0000256" key="3">
    <source>
        <dbReference type="ARBA" id="ARBA00023157"/>
    </source>
</evidence>
<dbReference type="Proteomes" id="UP000887568">
    <property type="component" value="Unplaced"/>
</dbReference>